<evidence type="ECO:0000313" key="1">
    <source>
        <dbReference type="EMBL" id="CAF5144305.1"/>
    </source>
</evidence>
<comment type="caution">
    <text evidence="1">The sequence shown here is derived from an EMBL/GenBank/DDBJ whole genome shotgun (WGS) entry which is preliminary data.</text>
</comment>
<dbReference type="AlphaFoldDB" id="A0A822G4U0"/>
<organism evidence="1 2">
    <name type="scientific">Rotaria socialis</name>
    <dbReference type="NCBI Taxonomy" id="392032"/>
    <lineage>
        <taxon>Eukaryota</taxon>
        <taxon>Metazoa</taxon>
        <taxon>Spiralia</taxon>
        <taxon>Gnathifera</taxon>
        <taxon>Rotifera</taxon>
        <taxon>Eurotatoria</taxon>
        <taxon>Bdelloidea</taxon>
        <taxon>Philodinida</taxon>
        <taxon>Philodinidae</taxon>
        <taxon>Rotaria</taxon>
    </lineage>
</organism>
<reference evidence="1" key="1">
    <citation type="submission" date="2021-02" db="EMBL/GenBank/DDBJ databases">
        <authorList>
            <person name="Nowell W R."/>
        </authorList>
    </citation>
    <scope>NUCLEOTIDE SEQUENCE</scope>
</reference>
<evidence type="ECO:0000313" key="2">
    <source>
        <dbReference type="Proteomes" id="UP000663848"/>
    </source>
</evidence>
<protein>
    <submittedName>
        <fullName evidence="1">Uncharacterized protein</fullName>
    </submittedName>
</protein>
<accession>A0A822G4U0</accession>
<feature type="non-terminal residue" evidence="1">
    <location>
        <position position="80"/>
    </location>
</feature>
<dbReference type="EMBL" id="CAJOBR010093449">
    <property type="protein sequence ID" value="CAF5144305.1"/>
    <property type="molecule type" value="Genomic_DNA"/>
</dbReference>
<feature type="non-terminal residue" evidence="1">
    <location>
        <position position="1"/>
    </location>
</feature>
<proteinExistence type="predicted"/>
<gene>
    <name evidence="1" type="ORF">QYT958_LOCUS48015</name>
</gene>
<name>A0A822G4U0_9BILA</name>
<sequence length="80" mass="8704">TGTTNAEFGLFIAGGFEPGWQVANLSQTVLSQWVQLYSNGQSAYLNTTYNPYIDPYVPLALVNYYGLTDALSTSVIQCSV</sequence>
<dbReference type="Proteomes" id="UP000663848">
    <property type="component" value="Unassembled WGS sequence"/>
</dbReference>